<evidence type="ECO:0000313" key="3">
    <source>
        <dbReference type="Proteomes" id="UP000266861"/>
    </source>
</evidence>
<proteinExistence type="predicted"/>
<sequence>MEKLSSIYRPDLSQRIIEIFKLTLWSRHLKTQQASPSTTSETTPRQRRRSNETSQSFLQAVSLKRSPEQVTSCITTSPNNWDQLRNIQTFYQPLDFNLLN</sequence>
<dbReference type="EMBL" id="PQFF01000177">
    <property type="protein sequence ID" value="RHZ76948.1"/>
    <property type="molecule type" value="Genomic_DNA"/>
</dbReference>
<gene>
    <name evidence="2" type="ORF">Glove_187g151</name>
</gene>
<reference evidence="2 3" key="1">
    <citation type="submission" date="2018-08" db="EMBL/GenBank/DDBJ databases">
        <title>Genome and evolution of the arbuscular mycorrhizal fungus Diversispora epigaea (formerly Glomus versiforme) and its bacterial endosymbionts.</title>
        <authorList>
            <person name="Sun X."/>
            <person name="Fei Z."/>
            <person name="Harrison M."/>
        </authorList>
    </citation>
    <scope>NUCLEOTIDE SEQUENCE [LARGE SCALE GENOMIC DNA]</scope>
    <source>
        <strain evidence="2 3">IT104</strain>
    </source>
</reference>
<evidence type="ECO:0000256" key="1">
    <source>
        <dbReference type="SAM" id="MobiDB-lite"/>
    </source>
</evidence>
<keyword evidence="3" id="KW-1185">Reference proteome</keyword>
<name>A0A397IRL8_9GLOM</name>
<dbReference type="AlphaFoldDB" id="A0A397IRL8"/>
<feature type="region of interest" description="Disordered" evidence="1">
    <location>
        <begin position="29"/>
        <end position="63"/>
    </location>
</feature>
<protein>
    <submittedName>
        <fullName evidence="2">Uncharacterized protein</fullName>
    </submittedName>
</protein>
<dbReference type="Proteomes" id="UP000266861">
    <property type="component" value="Unassembled WGS sequence"/>
</dbReference>
<accession>A0A397IRL8</accession>
<organism evidence="2 3">
    <name type="scientific">Diversispora epigaea</name>
    <dbReference type="NCBI Taxonomy" id="1348612"/>
    <lineage>
        <taxon>Eukaryota</taxon>
        <taxon>Fungi</taxon>
        <taxon>Fungi incertae sedis</taxon>
        <taxon>Mucoromycota</taxon>
        <taxon>Glomeromycotina</taxon>
        <taxon>Glomeromycetes</taxon>
        <taxon>Diversisporales</taxon>
        <taxon>Diversisporaceae</taxon>
        <taxon>Diversispora</taxon>
    </lineage>
</organism>
<comment type="caution">
    <text evidence="2">The sequence shown here is derived from an EMBL/GenBank/DDBJ whole genome shotgun (WGS) entry which is preliminary data.</text>
</comment>
<evidence type="ECO:0000313" key="2">
    <source>
        <dbReference type="EMBL" id="RHZ76948.1"/>
    </source>
</evidence>
<feature type="compositionally biased region" description="Polar residues" evidence="1">
    <location>
        <begin position="31"/>
        <end position="43"/>
    </location>
</feature>